<dbReference type="InterPro" id="IPR001810">
    <property type="entry name" value="F-box_dom"/>
</dbReference>
<dbReference type="Proteomes" id="UP000230069">
    <property type="component" value="Unassembled WGS sequence"/>
</dbReference>
<dbReference type="InParanoid" id="A0A2G5DK52"/>
<dbReference type="PANTHER" id="PTHR48155">
    <property type="entry name" value="OS09G0497600 PROTEIN"/>
    <property type="match status" value="1"/>
</dbReference>
<name>A0A2G5DK52_AQUCA</name>
<dbReference type="Pfam" id="PF12937">
    <property type="entry name" value="F-box-like"/>
    <property type="match status" value="1"/>
</dbReference>
<dbReference type="PANTHER" id="PTHR48155:SF1">
    <property type="entry name" value="F-BOX DOMAIN-CONTAINING PROTEIN"/>
    <property type="match status" value="1"/>
</dbReference>
<reference evidence="2 3" key="1">
    <citation type="submission" date="2017-09" db="EMBL/GenBank/DDBJ databases">
        <title>WGS assembly of Aquilegia coerulea Goldsmith.</title>
        <authorList>
            <person name="Hodges S."/>
            <person name="Kramer E."/>
            <person name="Nordborg M."/>
            <person name="Tomkins J."/>
            <person name="Borevitz J."/>
            <person name="Derieg N."/>
            <person name="Yan J."/>
            <person name="Mihaltcheva S."/>
            <person name="Hayes R.D."/>
            <person name="Rokhsar D."/>
        </authorList>
    </citation>
    <scope>NUCLEOTIDE SEQUENCE [LARGE SCALE GENOMIC DNA]</scope>
    <source>
        <strain evidence="3">cv. Goldsmith</strain>
    </source>
</reference>
<organism evidence="2 3">
    <name type="scientific">Aquilegia coerulea</name>
    <name type="common">Rocky mountain columbine</name>
    <dbReference type="NCBI Taxonomy" id="218851"/>
    <lineage>
        <taxon>Eukaryota</taxon>
        <taxon>Viridiplantae</taxon>
        <taxon>Streptophyta</taxon>
        <taxon>Embryophyta</taxon>
        <taxon>Tracheophyta</taxon>
        <taxon>Spermatophyta</taxon>
        <taxon>Magnoliopsida</taxon>
        <taxon>Ranunculales</taxon>
        <taxon>Ranunculaceae</taxon>
        <taxon>Thalictroideae</taxon>
        <taxon>Aquilegia</taxon>
    </lineage>
</organism>
<dbReference type="OrthoDB" id="1647530at2759"/>
<dbReference type="SUPFAM" id="SSF81383">
    <property type="entry name" value="F-box domain"/>
    <property type="match status" value="1"/>
</dbReference>
<evidence type="ECO:0000313" key="2">
    <source>
        <dbReference type="EMBL" id="PIA43866.1"/>
    </source>
</evidence>
<dbReference type="InterPro" id="IPR036047">
    <property type="entry name" value="F-box-like_dom_sf"/>
</dbReference>
<dbReference type="Gene3D" id="1.20.1280.50">
    <property type="match status" value="1"/>
</dbReference>
<dbReference type="AlphaFoldDB" id="A0A2G5DK52"/>
<dbReference type="CDD" id="cd22151">
    <property type="entry name" value="F-box_AtGID2-like"/>
    <property type="match status" value="1"/>
</dbReference>
<dbReference type="EMBL" id="KZ305035">
    <property type="protein sequence ID" value="PIA43866.1"/>
    <property type="molecule type" value="Genomic_DNA"/>
</dbReference>
<keyword evidence="3" id="KW-1185">Reference proteome</keyword>
<protein>
    <recommendedName>
        <fullName evidence="1">F-box domain-containing protein</fullName>
    </recommendedName>
</protein>
<gene>
    <name evidence="2" type="ORF">AQUCO_01800126v1</name>
</gene>
<dbReference type="PROSITE" id="PS50181">
    <property type="entry name" value="FBOX"/>
    <property type="match status" value="1"/>
</dbReference>
<accession>A0A2G5DK52</accession>
<feature type="domain" description="F-box" evidence="1">
    <location>
        <begin position="214"/>
        <end position="260"/>
    </location>
</feature>
<dbReference type="STRING" id="218851.A0A2G5DK52"/>
<sequence length="435" mass="50920">MKIRNTTLTISASSVLPARDRIIDFGKHKGKMLGTLPSKYLKWVSKNLRARDFEQWAKLADEVLQDPVYKDRLEWEFAENLLTGDNHIHKGSSSSTTDTSVDDLLEFSQRFGWDYEDKLGWSRIDFSLLGTSKGCRIPRKNENSFRKKTTTNNKLMIDVGEKREVRIERRRMKRGIKMNDLDLDLEGKNVLEEKNDVGVHQQHMRDTESVALVDNTFEKLPDHLVIEIFIRVPISDWAQVACVTKHWAYIFRGECLWQSALLRTWPLADQGKRWPGPIPRGLCRRRYAALYVSKHIFAFNDEIDEIMGHTYLFLKEQLEHATLPSSGILHGTIIDQFIACGKSRDKAHELASQIWLAVIDNMEENEHTFLLLKHLVQETDVFLPYPYSRPYKVQWRVFEKLFTDFRDCFNRIDYYDILASAKYKFQHIPASWLGY</sequence>
<evidence type="ECO:0000313" key="3">
    <source>
        <dbReference type="Proteomes" id="UP000230069"/>
    </source>
</evidence>
<evidence type="ECO:0000259" key="1">
    <source>
        <dbReference type="PROSITE" id="PS50181"/>
    </source>
</evidence>
<proteinExistence type="predicted"/>